<organism evidence="2 3">
    <name type="scientific">Rhodospirillum rubrum (strain ATCC 11170 / ATH 1.1.1 / DSM 467 / LMG 4362 / NCIMB 8255 / S1)</name>
    <dbReference type="NCBI Taxonomy" id="269796"/>
    <lineage>
        <taxon>Bacteria</taxon>
        <taxon>Pseudomonadati</taxon>
        <taxon>Pseudomonadota</taxon>
        <taxon>Alphaproteobacteria</taxon>
        <taxon>Rhodospirillales</taxon>
        <taxon>Rhodospirillaceae</taxon>
        <taxon>Rhodospirillum</taxon>
    </lineage>
</organism>
<dbReference type="KEGG" id="rru:Rru_A2022"/>
<dbReference type="HOGENOM" id="CLU_2755246_0_0_5"/>
<keyword evidence="1" id="KW-0732">Signal</keyword>
<dbReference type="PATRIC" id="fig|269796.9.peg.2108"/>
<protein>
    <recommendedName>
        <fullName evidence="4">Acetamidase</fullName>
    </recommendedName>
</protein>
<gene>
    <name evidence="2" type="ordered locus">Rru_A2022</name>
</gene>
<evidence type="ECO:0000313" key="2">
    <source>
        <dbReference type="EMBL" id="ABC22822.1"/>
    </source>
</evidence>
<keyword evidence="3" id="KW-1185">Reference proteome</keyword>
<accession>Q2RSS3</accession>
<reference evidence="2 3" key="1">
    <citation type="journal article" date="2011" name="Stand. Genomic Sci.">
        <title>Complete genome sequence of Rhodospirillum rubrum type strain (S1).</title>
        <authorList>
            <person name="Munk A.C."/>
            <person name="Copeland A."/>
            <person name="Lucas S."/>
            <person name="Lapidus A."/>
            <person name="Del Rio T.G."/>
            <person name="Barry K."/>
            <person name="Detter J.C."/>
            <person name="Hammon N."/>
            <person name="Israni S."/>
            <person name="Pitluck S."/>
            <person name="Brettin T."/>
            <person name="Bruce D."/>
            <person name="Han C."/>
            <person name="Tapia R."/>
            <person name="Gilna P."/>
            <person name="Schmutz J."/>
            <person name="Larimer F."/>
            <person name="Land M."/>
            <person name="Kyrpides N.C."/>
            <person name="Mavromatis K."/>
            <person name="Richardson P."/>
            <person name="Rohde M."/>
            <person name="Goker M."/>
            <person name="Klenk H.P."/>
            <person name="Zhang Y."/>
            <person name="Roberts G.P."/>
            <person name="Reslewic S."/>
            <person name="Schwartz D.C."/>
        </authorList>
    </citation>
    <scope>NUCLEOTIDE SEQUENCE [LARGE SCALE GENOMIC DNA]</scope>
    <source>
        <strain evidence="3">ATCC 11170 / ATH 1.1.1 / DSM 467 / LMG 4362 / NCIMB 8255 / S1</strain>
    </source>
</reference>
<feature type="chain" id="PRO_5004214823" description="Acetamidase" evidence="1">
    <location>
        <begin position="21"/>
        <end position="70"/>
    </location>
</feature>
<evidence type="ECO:0000256" key="1">
    <source>
        <dbReference type="SAM" id="SignalP"/>
    </source>
</evidence>
<dbReference type="EnsemblBacteria" id="ABC22822">
    <property type="protein sequence ID" value="ABC22822"/>
    <property type="gene ID" value="Rru_A2022"/>
</dbReference>
<evidence type="ECO:0000313" key="3">
    <source>
        <dbReference type="Proteomes" id="UP000001929"/>
    </source>
</evidence>
<dbReference type="Proteomes" id="UP000001929">
    <property type="component" value="Chromosome"/>
</dbReference>
<evidence type="ECO:0008006" key="4">
    <source>
        <dbReference type="Google" id="ProtNLM"/>
    </source>
</evidence>
<dbReference type="AlphaFoldDB" id="Q2RSS3"/>
<name>Q2RSS3_RHORT</name>
<dbReference type="RefSeq" id="WP_011389775.1">
    <property type="nucleotide sequence ID" value="NC_007643.1"/>
</dbReference>
<sequence length="70" mass="7391">MRSPLPLSFAFCALALPAVAGEPMAAYGESYQGPKTLTVEVAPTAKGDHVLIKSHGVNHPWDGKVFLAEV</sequence>
<dbReference type="EMBL" id="CP000230">
    <property type="protein sequence ID" value="ABC22822.1"/>
    <property type="molecule type" value="Genomic_DNA"/>
</dbReference>
<feature type="signal peptide" evidence="1">
    <location>
        <begin position="1"/>
        <end position="20"/>
    </location>
</feature>
<proteinExistence type="predicted"/>